<proteinExistence type="predicted"/>
<reference evidence="1 2" key="1">
    <citation type="submission" date="2020-08" db="EMBL/GenBank/DDBJ databases">
        <title>Genomic Encyclopedia of Type Strains, Phase IV (KMG-IV): sequencing the most valuable type-strain genomes for metagenomic binning, comparative biology and taxonomic classification.</title>
        <authorList>
            <person name="Goeker M."/>
        </authorList>
    </citation>
    <scope>NUCLEOTIDE SEQUENCE [LARGE SCALE GENOMIC DNA]</scope>
    <source>
        <strain evidence="1 2">DSM 100734</strain>
    </source>
</reference>
<dbReference type="AlphaFoldDB" id="A0A7X0CYC9"/>
<dbReference type="Proteomes" id="UP000547879">
    <property type="component" value="Unassembled WGS sequence"/>
</dbReference>
<accession>A0A7X0CYC9</accession>
<evidence type="ECO:0000313" key="1">
    <source>
        <dbReference type="EMBL" id="MBB6161157.1"/>
    </source>
</evidence>
<comment type="caution">
    <text evidence="1">The sequence shown here is derived from an EMBL/GenBank/DDBJ whole genome shotgun (WGS) entry which is preliminary data.</text>
</comment>
<evidence type="ECO:0000313" key="2">
    <source>
        <dbReference type="Proteomes" id="UP000547879"/>
    </source>
</evidence>
<gene>
    <name evidence="1" type="ORF">HNQ72_000954</name>
</gene>
<sequence length="78" mass="8475">MTNGLLTGFLRLKDRSESLAAALFGIRVGATNHADDEALSEHDLRDLGMLDGRVSPSTVDRSGRSSAWDIIERVPHSL</sequence>
<keyword evidence="2" id="KW-1185">Reference proteome</keyword>
<dbReference type="RefSeq" id="WP_183989996.1">
    <property type="nucleotide sequence ID" value="NZ_BMHW01000001.1"/>
</dbReference>
<organism evidence="1 2">
    <name type="scientific">Rhizobium wenxiniae</name>
    <dbReference type="NCBI Taxonomy" id="1737357"/>
    <lineage>
        <taxon>Bacteria</taxon>
        <taxon>Pseudomonadati</taxon>
        <taxon>Pseudomonadota</taxon>
        <taxon>Alphaproteobacteria</taxon>
        <taxon>Hyphomicrobiales</taxon>
        <taxon>Rhizobiaceae</taxon>
        <taxon>Rhizobium/Agrobacterium group</taxon>
        <taxon>Rhizobium</taxon>
    </lineage>
</organism>
<dbReference type="EMBL" id="JACHEG010000001">
    <property type="protein sequence ID" value="MBB6161157.1"/>
    <property type="molecule type" value="Genomic_DNA"/>
</dbReference>
<name>A0A7X0CYC9_9HYPH</name>
<protein>
    <submittedName>
        <fullName evidence="1">Uncharacterized protein</fullName>
    </submittedName>
</protein>